<protein>
    <recommendedName>
        <fullName evidence="4">Fibrillar collagen NC1 domain-containing protein</fullName>
    </recommendedName>
</protein>
<evidence type="ECO:0000256" key="3">
    <source>
        <dbReference type="ARBA" id="ARBA00023119"/>
    </source>
</evidence>
<evidence type="ECO:0000256" key="2">
    <source>
        <dbReference type="ARBA" id="ARBA00022525"/>
    </source>
</evidence>
<dbReference type="GO" id="GO:0005201">
    <property type="term" value="F:extracellular matrix structural constituent"/>
    <property type="evidence" value="ECO:0007669"/>
    <property type="project" value="InterPro"/>
</dbReference>
<dbReference type="Gene3D" id="2.60.120.1000">
    <property type="match status" value="1"/>
</dbReference>
<evidence type="ECO:0000256" key="1">
    <source>
        <dbReference type="ARBA" id="ARBA00004613"/>
    </source>
</evidence>
<evidence type="ECO:0000259" key="4">
    <source>
        <dbReference type="PROSITE" id="PS51461"/>
    </source>
</evidence>
<dbReference type="InterPro" id="IPR000885">
    <property type="entry name" value="Fib_collagen_C"/>
</dbReference>
<comment type="subcellular location">
    <subcellularLocation>
        <location evidence="1">Secreted</location>
    </subcellularLocation>
</comment>
<sequence>MNFLHLLSSSATQHLTVHCLNTPVWATGPSLQPSDRAVSFKAWSGDRIQAGDVLEPTVIKDDCWIKDGHWHQTQFVFQTQDPNLLPIVDVDNLPSADPGSRFHLEVGPVCFL</sequence>
<reference evidence="5" key="2">
    <citation type="submission" date="2025-09" db="UniProtKB">
        <authorList>
            <consortium name="Ensembl"/>
        </authorList>
    </citation>
    <scope>IDENTIFICATION</scope>
</reference>
<proteinExistence type="predicted"/>
<reference evidence="5" key="1">
    <citation type="submission" date="2025-08" db="UniProtKB">
        <authorList>
            <consortium name="Ensembl"/>
        </authorList>
    </citation>
    <scope>IDENTIFICATION</scope>
</reference>
<keyword evidence="2" id="KW-0964">Secreted</keyword>
<dbReference type="GO" id="GO:0005581">
    <property type="term" value="C:collagen trimer"/>
    <property type="evidence" value="ECO:0007669"/>
    <property type="project" value="UniProtKB-KW"/>
</dbReference>
<evidence type="ECO:0000313" key="6">
    <source>
        <dbReference type="Proteomes" id="UP000694546"/>
    </source>
</evidence>
<keyword evidence="3" id="KW-0176">Collagen</keyword>
<dbReference type="Pfam" id="PF01410">
    <property type="entry name" value="COLFI"/>
    <property type="match status" value="1"/>
</dbReference>
<dbReference type="Ensembl" id="ENSGMOT00000071375.1">
    <property type="protein sequence ID" value="ENSGMOP00000038605.1"/>
    <property type="gene ID" value="ENSGMOG00000033526.1"/>
</dbReference>
<dbReference type="OMA" id="LNMPVWA"/>
<organism evidence="5 6">
    <name type="scientific">Gadus morhua</name>
    <name type="common">Atlantic cod</name>
    <dbReference type="NCBI Taxonomy" id="8049"/>
    <lineage>
        <taxon>Eukaryota</taxon>
        <taxon>Metazoa</taxon>
        <taxon>Chordata</taxon>
        <taxon>Craniata</taxon>
        <taxon>Vertebrata</taxon>
        <taxon>Euteleostomi</taxon>
        <taxon>Actinopterygii</taxon>
        <taxon>Neopterygii</taxon>
        <taxon>Teleostei</taxon>
        <taxon>Neoteleostei</taxon>
        <taxon>Acanthomorphata</taxon>
        <taxon>Zeiogadaria</taxon>
        <taxon>Gadariae</taxon>
        <taxon>Gadiformes</taxon>
        <taxon>Gadoidei</taxon>
        <taxon>Gadidae</taxon>
        <taxon>Gadus</taxon>
    </lineage>
</organism>
<dbReference type="Proteomes" id="UP000694546">
    <property type="component" value="Chromosome 11"/>
</dbReference>
<keyword evidence="6" id="KW-1185">Reference proteome</keyword>
<accession>A0A8C5AYB2</accession>
<dbReference type="GeneTree" id="ENSGT00940000163466"/>
<name>A0A8C5AYB2_GADMO</name>
<dbReference type="PROSITE" id="PS51461">
    <property type="entry name" value="NC1_FIB"/>
    <property type="match status" value="1"/>
</dbReference>
<evidence type="ECO:0000313" key="5">
    <source>
        <dbReference type="Ensembl" id="ENSGMOP00000038605.1"/>
    </source>
</evidence>
<feature type="domain" description="Fibrillar collagen NC1" evidence="4">
    <location>
        <begin position="1"/>
        <end position="112"/>
    </location>
</feature>
<dbReference type="AlphaFoldDB" id="A0A8C5AYB2"/>